<dbReference type="GO" id="GO:0016787">
    <property type="term" value="F:hydrolase activity"/>
    <property type="evidence" value="ECO:0007669"/>
    <property type="project" value="UniProtKB-KW"/>
</dbReference>
<sequence length="386" mass="43821">MSATNAEQKPTQPQKRAHAGEENGADDGIANKTKKVDNGEINKNDLANTENNLKASEAADNEAISAEPKLTKKTLEENKLADREDGGEESDAENEEFKSKLLKQWELSANKGTLNYHVGNCKFRKLDGQYKICLQLNEDRCRKRRKPMEFNSVCQPFDEGLWNFTKLKQEECLFYMDKIKENSISSQHSPEGLVSINASPLSVGHSLLIPSPQKCLPQILCFEAIKMSIELLLLIEDDNFLIIYNGLMAHASVNHLHLQTLFWPCKSGILEKSVKPKSTGWDWLFLLQRPDWYLPAFVFQLDDLTDIEKITKYEGLFVGGSLTSTFVPAALEVAGLLPVYDSDFFASTNESEILKIFNERELMSDEYFEQLANKLINYLMDEVDEF</sequence>
<protein>
    <submittedName>
        <fullName evidence="4">GDP-D-glucose phosphorylase 1</fullName>
    </submittedName>
</protein>
<keyword evidence="3" id="KW-1185">Reference proteome</keyword>
<proteinExistence type="predicted"/>
<dbReference type="GO" id="GO:0000166">
    <property type="term" value="F:nucleotide binding"/>
    <property type="evidence" value="ECO:0007669"/>
    <property type="project" value="UniProtKB-KW"/>
</dbReference>
<dbReference type="GO" id="GO:0005737">
    <property type="term" value="C:cytoplasm"/>
    <property type="evidence" value="ECO:0007669"/>
    <property type="project" value="UniProtKB-SubCell"/>
</dbReference>
<evidence type="ECO:0000259" key="2">
    <source>
        <dbReference type="Pfam" id="PF26217"/>
    </source>
</evidence>
<dbReference type="GO" id="GO:0005085">
    <property type="term" value="F:guanyl-nucleotide exchange factor activity"/>
    <property type="evidence" value="ECO:0007669"/>
    <property type="project" value="UniProtKB-KW"/>
</dbReference>
<accession>A0A915LJV8</accession>
<dbReference type="AlphaFoldDB" id="A0A915LJV8"/>
<dbReference type="Proteomes" id="UP000887561">
    <property type="component" value="Unplaced"/>
</dbReference>
<dbReference type="InterPro" id="IPR026506">
    <property type="entry name" value="GDPGP"/>
</dbReference>
<dbReference type="PANTHER" id="PTHR20884">
    <property type="entry name" value="GDP-D-GLUCOSE PHOSPHORYLASE 1"/>
    <property type="match status" value="1"/>
</dbReference>
<dbReference type="InterPro" id="IPR058866">
    <property type="entry name" value="GDPGP1_N"/>
</dbReference>
<dbReference type="PANTHER" id="PTHR20884:SF8">
    <property type="entry name" value="GDP-D-GLUCOSE PHOSPHORYLASE 1"/>
    <property type="match status" value="1"/>
</dbReference>
<feature type="compositionally biased region" description="Acidic residues" evidence="1">
    <location>
        <begin position="85"/>
        <end position="94"/>
    </location>
</feature>
<feature type="compositionally biased region" description="Basic and acidic residues" evidence="1">
    <location>
        <begin position="34"/>
        <end position="43"/>
    </location>
</feature>
<dbReference type="GO" id="GO:0080048">
    <property type="term" value="F:GDP-D-glucose phosphorylase activity"/>
    <property type="evidence" value="ECO:0007669"/>
    <property type="project" value="UniProtKB-EC"/>
</dbReference>
<reference evidence="4" key="1">
    <citation type="submission" date="2022-11" db="UniProtKB">
        <authorList>
            <consortium name="WormBaseParasite"/>
        </authorList>
    </citation>
    <scope>IDENTIFICATION</scope>
</reference>
<dbReference type="GO" id="GO:0006006">
    <property type="term" value="P:glucose metabolic process"/>
    <property type="evidence" value="ECO:0007669"/>
    <property type="project" value="TreeGrafter"/>
</dbReference>
<name>A0A915LJV8_MELJA</name>
<feature type="compositionally biased region" description="Basic and acidic residues" evidence="1">
    <location>
        <begin position="69"/>
        <end position="84"/>
    </location>
</feature>
<feature type="region of interest" description="Disordered" evidence="1">
    <location>
        <begin position="1"/>
        <end position="95"/>
    </location>
</feature>
<feature type="compositionally biased region" description="Polar residues" evidence="1">
    <location>
        <begin position="1"/>
        <end position="14"/>
    </location>
</feature>
<evidence type="ECO:0000256" key="1">
    <source>
        <dbReference type="SAM" id="MobiDB-lite"/>
    </source>
</evidence>
<feature type="compositionally biased region" description="Polar residues" evidence="1">
    <location>
        <begin position="45"/>
        <end position="54"/>
    </location>
</feature>
<organism evidence="3 4">
    <name type="scientific">Meloidogyne javanica</name>
    <name type="common">Root-knot nematode worm</name>
    <dbReference type="NCBI Taxonomy" id="6303"/>
    <lineage>
        <taxon>Eukaryota</taxon>
        <taxon>Metazoa</taxon>
        <taxon>Ecdysozoa</taxon>
        <taxon>Nematoda</taxon>
        <taxon>Chromadorea</taxon>
        <taxon>Rhabditida</taxon>
        <taxon>Tylenchina</taxon>
        <taxon>Tylenchomorpha</taxon>
        <taxon>Tylenchoidea</taxon>
        <taxon>Meloidogynidae</taxon>
        <taxon>Meloidogyninae</taxon>
        <taxon>Meloidogyne</taxon>
        <taxon>Meloidogyne incognita group</taxon>
    </lineage>
</organism>
<evidence type="ECO:0000313" key="3">
    <source>
        <dbReference type="Proteomes" id="UP000887561"/>
    </source>
</evidence>
<evidence type="ECO:0000313" key="4">
    <source>
        <dbReference type="WBParaSite" id="scaffold1336_cov159.g2910"/>
    </source>
</evidence>
<dbReference type="Pfam" id="PF26217">
    <property type="entry name" value="GDPGP1_N"/>
    <property type="match status" value="1"/>
</dbReference>
<feature type="domain" description="GDPGP1-like N-terminal" evidence="2">
    <location>
        <begin position="96"/>
        <end position="260"/>
    </location>
</feature>
<dbReference type="WBParaSite" id="scaffold1336_cov159.g2910">
    <property type="protein sequence ID" value="scaffold1336_cov159.g2910"/>
    <property type="gene ID" value="scaffold1336_cov159.g2910"/>
</dbReference>